<keyword evidence="2" id="KW-1185">Reference proteome</keyword>
<accession>A0AAE3SIL9</accession>
<sequence>MLLPDNIHPENSIYYNGALVLQILQKKNGLDIVNLYQEVKQLKMLTFSVFILCLDWLYIANIAEVKDGRIELCS</sequence>
<proteinExistence type="predicted"/>
<dbReference type="AlphaFoldDB" id="A0AAE3SIL9"/>
<gene>
    <name evidence="1" type="ORF">OM075_23145</name>
</gene>
<evidence type="ECO:0000313" key="1">
    <source>
        <dbReference type="EMBL" id="MCW3789378.1"/>
    </source>
</evidence>
<protein>
    <submittedName>
        <fullName evidence="1">Uncharacterized protein</fullName>
    </submittedName>
</protein>
<dbReference type="RefSeq" id="WP_301192933.1">
    <property type="nucleotide sequence ID" value="NZ_JAPDPJ010000104.1"/>
</dbReference>
<dbReference type="Pfam" id="PF20293">
    <property type="entry name" value="MC6"/>
    <property type="match status" value="1"/>
</dbReference>
<name>A0AAE3SIL9_9BACT</name>
<dbReference type="EMBL" id="JAPDPJ010000104">
    <property type="protein sequence ID" value="MCW3789378.1"/>
    <property type="molecule type" value="Genomic_DNA"/>
</dbReference>
<organism evidence="1 2">
    <name type="scientific">Plebeiibacterium sediminum</name>
    <dbReference type="NCBI Taxonomy" id="2992112"/>
    <lineage>
        <taxon>Bacteria</taxon>
        <taxon>Pseudomonadati</taxon>
        <taxon>Bacteroidota</taxon>
        <taxon>Bacteroidia</taxon>
        <taxon>Marinilabiliales</taxon>
        <taxon>Marinilabiliaceae</taxon>
        <taxon>Plebeiibacterium</taxon>
    </lineage>
</organism>
<dbReference type="Proteomes" id="UP001209229">
    <property type="component" value="Unassembled WGS sequence"/>
</dbReference>
<evidence type="ECO:0000313" key="2">
    <source>
        <dbReference type="Proteomes" id="UP001209229"/>
    </source>
</evidence>
<reference evidence="1" key="1">
    <citation type="submission" date="2022-10" db="EMBL/GenBank/DDBJ databases">
        <authorList>
            <person name="Yu W.X."/>
        </authorList>
    </citation>
    <scope>NUCLEOTIDE SEQUENCE</scope>
    <source>
        <strain evidence="1">AAT</strain>
    </source>
</reference>
<comment type="caution">
    <text evidence="1">The sequence shown here is derived from an EMBL/GenBank/DDBJ whole genome shotgun (WGS) entry which is preliminary data.</text>
</comment>
<dbReference type="InterPro" id="IPR046897">
    <property type="entry name" value="ABC-3C_MC6"/>
</dbReference>